<dbReference type="CDD" id="cd00094">
    <property type="entry name" value="HX"/>
    <property type="match status" value="1"/>
</dbReference>
<evidence type="ECO:0000256" key="9">
    <source>
        <dbReference type="ARBA" id="ARBA00022801"/>
    </source>
</evidence>
<keyword evidence="13" id="KW-0177">Collagen degradation</keyword>
<evidence type="ECO:0000256" key="8">
    <source>
        <dbReference type="ARBA" id="ARBA00022737"/>
    </source>
</evidence>
<feature type="binding site" evidence="18">
    <location>
        <position position="173"/>
    </location>
    <ligand>
        <name>Ca(2+)</name>
        <dbReference type="ChEBI" id="CHEBI:29108"/>
        <label>3</label>
    </ligand>
</feature>
<keyword evidence="10 17" id="KW-0862">Zinc</keyword>
<feature type="binding site" evidence="18">
    <location>
        <position position="166"/>
    </location>
    <ligand>
        <name>Zn(2+)</name>
        <dbReference type="ChEBI" id="CHEBI:29105"/>
        <label>1</label>
    </ligand>
</feature>
<dbReference type="PANTHER" id="PTHR10201">
    <property type="entry name" value="MATRIX METALLOPROTEINASE"/>
    <property type="match status" value="1"/>
</dbReference>
<evidence type="ECO:0000256" key="21">
    <source>
        <dbReference type="PIRSR" id="PIRSR621190-5"/>
    </source>
</evidence>
<evidence type="ECO:0000256" key="6">
    <source>
        <dbReference type="ARBA" id="ARBA00022723"/>
    </source>
</evidence>
<evidence type="ECO:0000256" key="15">
    <source>
        <dbReference type="ARBA" id="ARBA00023157"/>
    </source>
</evidence>
<feature type="disulfide bond" evidence="19">
    <location>
        <begin position="282"/>
        <end position="469"/>
    </location>
</feature>
<dbReference type="PIRSF" id="PIRSF001191">
    <property type="entry name" value="Peptidase_M10A_matrix"/>
    <property type="match status" value="1"/>
</dbReference>
<evidence type="ECO:0000313" key="25">
    <source>
        <dbReference type="EMBL" id="BAA11525.1"/>
    </source>
</evidence>
<evidence type="ECO:0000256" key="14">
    <source>
        <dbReference type="ARBA" id="ARBA00023145"/>
    </source>
</evidence>
<evidence type="ECO:0000256" key="18">
    <source>
        <dbReference type="PIRSR" id="PIRSR621190-2"/>
    </source>
</evidence>
<feature type="binding site" evidence="18">
    <location>
        <position position="122"/>
    </location>
    <ligand>
        <name>Ca(2+)</name>
        <dbReference type="ChEBI" id="CHEBI:29108"/>
        <label>1</label>
    </ligand>
</feature>
<evidence type="ECO:0000256" key="2">
    <source>
        <dbReference type="ARBA" id="ARBA00010370"/>
    </source>
</evidence>
<dbReference type="PRINTS" id="PR00138">
    <property type="entry name" value="MATRIXIN"/>
</dbReference>
<evidence type="ECO:0000256" key="12">
    <source>
        <dbReference type="ARBA" id="ARBA00023049"/>
    </source>
</evidence>
<comment type="subcellular location">
    <subcellularLocation>
        <location evidence="1">Secreted</location>
        <location evidence="1">Extracellular space</location>
        <location evidence="1">Extracellular matrix</location>
    </subcellularLocation>
</comment>
<proteinExistence type="evidence at transcript level"/>
<evidence type="ECO:0000259" key="24">
    <source>
        <dbReference type="SMART" id="SM00235"/>
    </source>
</evidence>
<dbReference type="GO" id="GO:0030574">
    <property type="term" value="P:collagen catabolic process"/>
    <property type="evidence" value="ECO:0007669"/>
    <property type="project" value="UniProtKB-KW"/>
</dbReference>
<comment type="cofactor">
    <cofactor evidence="18">
        <name>Ca(2+)</name>
        <dbReference type="ChEBI" id="CHEBI:29108"/>
    </cofactor>
    <text evidence="18">Can bind about 5 Ca(2+) ions per subunit.</text>
</comment>
<feature type="binding site" evidence="18">
    <location>
        <position position="335"/>
    </location>
    <ligand>
        <name>Ca(2+)</name>
        <dbReference type="ChEBI" id="CHEBI:29108"/>
        <label>5</label>
    </ligand>
</feature>
<dbReference type="InterPro" id="IPR002477">
    <property type="entry name" value="Peptidoglycan-bd-like"/>
</dbReference>
<dbReference type="FunFam" id="3.40.390.10:FF:000007">
    <property type="entry name" value="Collagenase 3"/>
    <property type="match status" value="1"/>
</dbReference>
<keyword evidence="3" id="KW-0964">Secreted</keyword>
<comment type="similarity">
    <text evidence="2">Belongs to the peptidase M10A family.</text>
</comment>
<dbReference type="SMART" id="SM00235">
    <property type="entry name" value="ZnMc"/>
    <property type="match status" value="1"/>
</dbReference>
<evidence type="ECO:0000256" key="22">
    <source>
        <dbReference type="PROSITE-ProRule" id="PRU01011"/>
    </source>
</evidence>
<feature type="binding site" evidence="18">
    <location>
        <position position="181"/>
    </location>
    <ligand>
        <name>Zn(2+)</name>
        <dbReference type="ChEBI" id="CHEBI:29105"/>
        <label>1</label>
    </ligand>
</feature>
<keyword evidence="8" id="KW-0677">Repeat</keyword>
<feature type="binding site" evidence="18">
    <location>
        <position position="199"/>
    </location>
    <ligand>
        <name>Ca(2+)</name>
        <dbReference type="ChEBI" id="CHEBI:29108"/>
        <label>3</label>
    </ligand>
</feature>
<dbReference type="PANTHER" id="PTHR10201:SF151">
    <property type="entry name" value="INTERSTITIAL COLLAGENASE"/>
    <property type="match status" value="1"/>
</dbReference>
<feature type="binding site" evidence="17">
    <location>
        <position position="216"/>
    </location>
    <ligand>
        <name>Zn(2+)</name>
        <dbReference type="ChEBI" id="CHEBI:29105"/>
        <label>2</label>
        <note>catalytic</note>
    </ligand>
</feature>
<evidence type="ECO:0000256" key="10">
    <source>
        <dbReference type="ARBA" id="ARBA00022833"/>
    </source>
</evidence>
<dbReference type="Gene3D" id="3.40.390.10">
    <property type="entry name" value="Collagenase (Catalytic Domain)"/>
    <property type="match status" value="1"/>
</dbReference>
<feature type="repeat" description="Hemopexin" evidence="22">
    <location>
        <begin position="426"/>
        <end position="469"/>
    </location>
</feature>
<dbReference type="GO" id="GO:0030198">
    <property type="term" value="P:extracellular matrix organization"/>
    <property type="evidence" value="ECO:0007669"/>
    <property type="project" value="TreeGrafter"/>
</dbReference>
<dbReference type="InterPro" id="IPR000585">
    <property type="entry name" value="Hemopexin-like_dom"/>
</dbReference>
<feature type="binding site" evidence="18">
    <location>
        <position position="383"/>
    </location>
    <ligand>
        <name>Ca(2+)</name>
        <dbReference type="ChEBI" id="CHEBI:29108"/>
        <label>5</label>
    </ligand>
</feature>
<feature type="binding site" evidence="18">
    <location>
        <position position="190"/>
    </location>
    <ligand>
        <name>Ca(2+)</name>
        <dbReference type="ChEBI" id="CHEBI:29108"/>
        <label>2</label>
    </ligand>
</feature>
<dbReference type="MEROPS" id="M10.005"/>
<dbReference type="InterPro" id="IPR006026">
    <property type="entry name" value="Peptidase_Metallo"/>
</dbReference>
<feature type="binding site" evidence="18">
    <location>
        <position position="199"/>
    </location>
    <ligand>
        <name>Ca(2+)</name>
        <dbReference type="ChEBI" id="CHEBI:29108"/>
        <label>1</label>
    </ligand>
</feature>
<keyword evidence="14" id="KW-0865">Zymogen</keyword>
<dbReference type="SMART" id="SM00120">
    <property type="entry name" value="HX"/>
    <property type="match status" value="4"/>
</dbReference>
<keyword evidence="11 18" id="KW-0106">Calcium</keyword>
<dbReference type="GO" id="GO:0008270">
    <property type="term" value="F:zinc ion binding"/>
    <property type="evidence" value="ECO:0007669"/>
    <property type="project" value="InterPro"/>
</dbReference>
<dbReference type="AlphaFoldDB" id="Q98858"/>
<dbReference type="Gene3D" id="2.110.10.10">
    <property type="entry name" value="Hemopexin-like domain"/>
    <property type="match status" value="1"/>
</dbReference>
<dbReference type="InterPro" id="IPR001818">
    <property type="entry name" value="Pept_M10_metallopeptidase"/>
</dbReference>
<evidence type="ECO:0000256" key="19">
    <source>
        <dbReference type="PIRSR" id="PIRSR621190-3"/>
    </source>
</evidence>
<feature type="active site" evidence="16">
    <location>
        <position position="217"/>
    </location>
</feature>
<feature type="binding site" evidence="18">
    <location>
        <position position="168"/>
    </location>
    <ligand>
        <name>Zn(2+)</name>
        <dbReference type="ChEBI" id="CHEBI:29105"/>
        <label>1</label>
    </ligand>
</feature>
<feature type="binding site" evidence="18">
    <location>
        <position position="234"/>
    </location>
    <ligand>
        <name>Zn(2+)</name>
        <dbReference type="ChEBI" id="CHEBI:29105"/>
        <label>2</label>
        <note>catalytic</note>
    </ligand>
</feature>
<dbReference type="CDD" id="cd04278">
    <property type="entry name" value="ZnMc_MMP"/>
    <property type="match status" value="1"/>
</dbReference>
<evidence type="ECO:0000256" key="20">
    <source>
        <dbReference type="PIRSR" id="PIRSR621190-4"/>
    </source>
</evidence>
<feature type="binding site" evidence="18">
    <location>
        <position position="156"/>
    </location>
    <ligand>
        <name>Ca(2+)</name>
        <dbReference type="ChEBI" id="CHEBI:29108"/>
        <label>2</label>
    </ligand>
</feature>
<reference evidence="25" key="1">
    <citation type="journal article" date="1996" name="Proc. Natl. Acad. Sci. U.S.A.">
        <title>Cloning and characterization of cDNAs for matrix metalloproteinases of regenerating newt limbs.</title>
        <authorList>
            <person name="Miyazaki K."/>
            <person name="Uchiyama K."/>
            <person name="Imokawa Y."/>
            <person name="Yoshizato K."/>
        </authorList>
    </citation>
    <scope>NUCLEOTIDE SEQUENCE</scope>
    <source>
        <tissue evidence="25">Limb</tissue>
    </source>
</reference>
<keyword evidence="4" id="KW-0272">Extracellular matrix</keyword>
<dbReference type="InterPro" id="IPR036365">
    <property type="entry name" value="PGBD-like_sf"/>
</dbReference>
<dbReference type="InterPro" id="IPR018487">
    <property type="entry name" value="Hemopexin-like_repeat"/>
</dbReference>
<feature type="binding site" evidence="18">
    <location>
        <position position="291"/>
    </location>
    <ligand>
        <name>Ca(2+)</name>
        <dbReference type="ChEBI" id="CHEBI:29108"/>
        <label>5</label>
    </ligand>
</feature>
<keyword evidence="5" id="KW-0645">Protease</keyword>
<feature type="repeat" description="Hemopexin" evidence="22">
    <location>
        <begin position="329"/>
        <end position="375"/>
    </location>
</feature>
<feature type="binding site" evidence="17">
    <location>
        <position position="226"/>
    </location>
    <ligand>
        <name>Zn(2+)</name>
        <dbReference type="ChEBI" id="CHEBI:29105"/>
        <label>2</label>
        <note>catalytic</note>
    </ligand>
</feature>
<dbReference type="InterPro" id="IPR021190">
    <property type="entry name" value="Pept_M10A"/>
</dbReference>
<dbReference type="GO" id="GO:0006508">
    <property type="term" value="P:proteolysis"/>
    <property type="evidence" value="ECO:0007669"/>
    <property type="project" value="UniProtKB-KW"/>
</dbReference>
<feature type="domain" description="Peptidase metallopeptidase" evidence="24">
    <location>
        <begin position="103"/>
        <end position="262"/>
    </location>
</feature>
<evidence type="ECO:0000256" key="5">
    <source>
        <dbReference type="ARBA" id="ARBA00022670"/>
    </source>
</evidence>
<feature type="chain" id="PRO_5004322638" evidence="23">
    <location>
        <begin position="17"/>
        <end position="469"/>
    </location>
</feature>
<feature type="binding site" evidence="17">
    <location>
        <position position="220"/>
    </location>
    <ligand>
        <name>Zn(2+)</name>
        <dbReference type="ChEBI" id="CHEBI:29105"/>
        <label>2</label>
        <note>catalytic</note>
    </ligand>
</feature>
<dbReference type="FunFam" id="2.110.10.10:FF:000002">
    <property type="entry name" value="Matrix metallopeptidase 3"/>
    <property type="match status" value="1"/>
</dbReference>
<feature type="modified residue" description="Phosphotyrosine; by PKDCC" evidence="20">
    <location>
        <position position="364"/>
    </location>
</feature>
<evidence type="ECO:0000256" key="4">
    <source>
        <dbReference type="ARBA" id="ARBA00022530"/>
    </source>
</evidence>
<keyword evidence="6 17" id="KW-0479">Metal-binding</keyword>
<comment type="cofactor">
    <cofactor evidence="18">
        <name>Zn(2+)</name>
        <dbReference type="ChEBI" id="CHEBI:29105"/>
    </cofactor>
    <text evidence="18">Binds 2 Zn(2+) ions per subunit.</text>
</comment>
<feature type="repeat" description="Hemopexin" evidence="22">
    <location>
        <begin position="377"/>
        <end position="425"/>
    </location>
</feature>
<dbReference type="EMBL" id="D82054">
    <property type="protein sequence ID" value="BAA11525.1"/>
    <property type="molecule type" value="mRNA"/>
</dbReference>
<dbReference type="SUPFAM" id="SSF50923">
    <property type="entry name" value="Hemopexin-like domain"/>
    <property type="match status" value="1"/>
</dbReference>
<dbReference type="InterPro" id="IPR036375">
    <property type="entry name" value="Hemopexin-like_dom_sf"/>
</dbReference>
<dbReference type="SUPFAM" id="SSF47090">
    <property type="entry name" value="PGBD-like"/>
    <property type="match status" value="1"/>
</dbReference>
<accession>Q98858</accession>
<feature type="repeat" description="Hemopexin" evidence="22">
    <location>
        <begin position="279"/>
        <end position="328"/>
    </location>
</feature>
<dbReference type="InterPro" id="IPR024079">
    <property type="entry name" value="MetalloPept_cat_dom_sf"/>
</dbReference>
<evidence type="ECO:0000256" key="23">
    <source>
        <dbReference type="SAM" id="SignalP"/>
    </source>
</evidence>
<dbReference type="GO" id="GO:0031012">
    <property type="term" value="C:extracellular matrix"/>
    <property type="evidence" value="ECO:0007669"/>
    <property type="project" value="InterPro"/>
</dbReference>
<dbReference type="GO" id="GO:0004222">
    <property type="term" value="F:metalloendopeptidase activity"/>
    <property type="evidence" value="ECO:0007669"/>
    <property type="project" value="InterPro"/>
</dbReference>
<keyword evidence="7 23" id="KW-0732">Signal</keyword>
<feature type="binding site" evidence="18">
    <location>
        <position position="174"/>
    </location>
    <ligand>
        <name>Ca(2+)</name>
        <dbReference type="ChEBI" id="CHEBI:29108"/>
        <label>3</label>
    </ligand>
</feature>
<name>Q98858_CYNPY</name>
<feature type="binding site" evidence="18">
    <location>
        <position position="430"/>
    </location>
    <ligand>
        <name>Ca(2+)</name>
        <dbReference type="ChEBI" id="CHEBI:29108"/>
        <label>4</label>
    </ligand>
</feature>
<evidence type="ECO:0000256" key="16">
    <source>
        <dbReference type="PIRSR" id="PIRSR001191-1"/>
    </source>
</evidence>
<protein>
    <submittedName>
        <fullName evidence="25">Stromelysin-1/2-b</fullName>
    </submittedName>
</protein>
<evidence type="ECO:0000256" key="7">
    <source>
        <dbReference type="ARBA" id="ARBA00022729"/>
    </source>
</evidence>
<feature type="binding site" evidence="18">
    <location>
        <position position="192"/>
    </location>
    <ligand>
        <name>Ca(2+)</name>
        <dbReference type="ChEBI" id="CHEBI:29108"/>
        <label>2</label>
    </ligand>
</feature>
<evidence type="ECO:0000256" key="13">
    <source>
        <dbReference type="ARBA" id="ARBA00023105"/>
    </source>
</evidence>
<feature type="binding site" evidence="18">
    <location>
        <position position="194"/>
    </location>
    <ligand>
        <name>Zn(2+)</name>
        <dbReference type="ChEBI" id="CHEBI:29105"/>
        <label>1</label>
    </ligand>
</feature>
<feature type="signal peptide" evidence="23">
    <location>
        <begin position="1"/>
        <end position="16"/>
    </location>
</feature>
<dbReference type="Pfam" id="PF00045">
    <property type="entry name" value="Hemopexin"/>
    <property type="match status" value="3"/>
</dbReference>
<organism evidence="25">
    <name type="scientific">Cynops pyrrhogaster</name>
    <name type="common">Japanese fire-bellied newt</name>
    <name type="synonym">Molge pyrrhogaster</name>
    <dbReference type="NCBI Taxonomy" id="8330"/>
    <lineage>
        <taxon>Eukaryota</taxon>
        <taxon>Metazoa</taxon>
        <taxon>Chordata</taxon>
        <taxon>Craniata</taxon>
        <taxon>Vertebrata</taxon>
        <taxon>Euteleostomi</taxon>
        <taxon>Amphibia</taxon>
        <taxon>Batrachia</taxon>
        <taxon>Caudata</taxon>
        <taxon>Salamandroidea</taxon>
        <taxon>Salamandridae</taxon>
        <taxon>Pleurodelinae</taxon>
        <taxon>Cynops</taxon>
    </lineage>
</organism>
<feature type="binding site" evidence="18">
    <location>
        <position position="289"/>
    </location>
    <ligand>
        <name>Ca(2+)</name>
        <dbReference type="ChEBI" id="CHEBI:29108"/>
        <label>4</label>
    </ligand>
</feature>
<evidence type="ECO:0000256" key="17">
    <source>
        <dbReference type="PIRSR" id="PIRSR001191-2"/>
    </source>
</evidence>
<feature type="binding site" evidence="18">
    <location>
        <position position="196"/>
    </location>
    <ligand>
        <name>Ca(2+)</name>
        <dbReference type="ChEBI" id="CHEBI:29108"/>
        <label>3</label>
    </ligand>
</feature>
<dbReference type="Pfam" id="PF00413">
    <property type="entry name" value="Peptidase_M10"/>
    <property type="match status" value="1"/>
</dbReference>
<feature type="binding site" description="in inhibited form" evidence="18">
    <location>
        <position position="90"/>
    </location>
    <ligand>
        <name>Zn(2+)</name>
        <dbReference type="ChEBI" id="CHEBI:29105"/>
        <label>2</label>
        <note>catalytic</note>
    </ligand>
</feature>
<evidence type="ECO:0000256" key="11">
    <source>
        <dbReference type="ARBA" id="ARBA00022837"/>
    </source>
</evidence>
<dbReference type="PROSITE" id="PS51642">
    <property type="entry name" value="HEMOPEXIN_2"/>
    <property type="match status" value="4"/>
</dbReference>
<feature type="binding site" evidence="18">
    <location>
        <position position="432"/>
    </location>
    <ligand>
        <name>Ca(2+)</name>
        <dbReference type="ChEBI" id="CHEBI:29108"/>
        <label>5</label>
    </ligand>
</feature>
<keyword evidence="9" id="KW-0378">Hydrolase</keyword>
<dbReference type="SUPFAM" id="SSF55486">
    <property type="entry name" value="Metalloproteases ('zincins'), catalytic domain"/>
    <property type="match status" value="1"/>
</dbReference>
<dbReference type="Pfam" id="PF01471">
    <property type="entry name" value="PG_binding_1"/>
    <property type="match status" value="1"/>
</dbReference>
<feature type="short sequence motif" description="Cysteine switch" evidence="21">
    <location>
        <begin position="88"/>
        <end position="95"/>
    </location>
</feature>
<evidence type="ECO:0000256" key="3">
    <source>
        <dbReference type="ARBA" id="ARBA00022525"/>
    </source>
</evidence>
<dbReference type="InterPro" id="IPR033739">
    <property type="entry name" value="M10A_MMP"/>
</dbReference>
<sequence>MKILSLLLLCAAGAYAVQEAPVHEEDDTIRQDVEEYLKKYYGLNSDKTPDLRKAASPLAEKIREMQKFCGLQVTGKVDSNTLEVMQQPRCGVSDVAAYSTFPGRPAWRTHALTYRILNYTPDMARADVDTAIQKAFKVWSDVTPLTFTQIYYGTADIQISFGAREHGDFNPFDGPYGTLAHAFAPGTGIGGDAHFDEDEKWSKVSTGTNLFLVAAHEFGHSLGLSHSNDRNALMFPTYSYTDPARFRLPKDDINGIQAIYGPSRKPSPQTPPPTKPALQSYCDPAIRWDAITTLRNEILFFNGRTFLRSMPHTGRIISYTISAVWPSLPSGIHAAYENQQKDQVLLFKGNKYWAMKGYQMLPNYPQNIYTLGLPRTVTRIDAAVYHPDTRKTYYFVNDKYWSFDEALQVMDKDSPQQIVTTFPRIGTKVDAVFYAKGLLYFFNGQHQFEFNMRLKKVTRVLKKSSWFSC</sequence>
<keyword evidence="12" id="KW-0482">Metalloprotease</keyword>
<evidence type="ECO:0000256" key="1">
    <source>
        <dbReference type="ARBA" id="ARBA00004498"/>
    </source>
</evidence>
<keyword evidence="15 19" id="KW-1015">Disulfide bond</keyword>